<dbReference type="PRINTS" id="PR02050">
    <property type="entry name" value="B14GALTRFASE"/>
</dbReference>
<dbReference type="PANTHER" id="PTHR19300:SF57">
    <property type="entry name" value="BETA-1,4-N-ACETYLGALACTOSAMINYLTRANSFERASE"/>
    <property type="match status" value="1"/>
</dbReference>
<dbReference type="GeneID" id="113400447"/>
<comment type="pathway">
    <text evidence="2">Protein modification; protein glycosylation.</text>
</comment>
<evidence type="ECO:0000313" key="13">
    <source>
        <dbReference type="Proteomes" id="UP001652626"/>
    </source>
</evidence>
<dbReference type="Proteomes" id="UP001652626">
    <property type="component" value="Chromosome 17"/>
</dbReference>
<dbReference type="InterPro" id="IPR003859">
    <property type="entry name" value="Galactosyl_T"/>
</dbReference>
<evidence type="ECO:0000256" key="4">
    <source>
        <dbReference type="ARBA" id="ARBA00022676"/>
    </source>
</evidence>
<evidence type="ECO:0000256" key="5">
    <source>
        <dbReference type="ARBA" id="ARBA00022679"/>
    </source>
</evidence>
<evidence type="ECO:0000256" key="8">
    <source>
        <dbReference type="ARBA" id="ARBA00022989"/>
    </source>
</evidence>
<feature type="domain" description="Galactosyltransferase C-terminal" evidence="11">
    <location>
        <begin position="146"/>
        <end position="208"/>
    </location>
</feature>
<keyword evidence="6" id="KW-0812">Transmembrane</keyword>
<dbReference type="InterPro" id="IPR029044">
    <property type="entry name" value="Nucleotide-diphossugar_trans"/>
</dbReference>
<proteinExistence type="inferred from homology"/>
<gene>
    <name evidence="14" type="primary">LOC113400447</name>
</gene>
<keyword evidence="13" id="KW-1185">Reference proteome</keyword>
<accession>A0ABM4AQT0</accession>
<keyword evidence="9" id="KW-0472">Membrane</keyword>
<evidence type="ECO:0000256" key="3">
    <source>
        <dbReference type="ARBA" id="ARBA00005735"/>
    </source>
</evidence>
<evidence type="ECO:0000256" key="1">
    <source>
        <dbReference type="ARBA" id="ARBA00004606"/>
    </source>
</evidence>
<evidence type="ECO:0000259" key="12">
    <source>
        <dbReference type="Pfam" id="PF13733"/>
    </source>
</evidence>
<evidence type="ECO:0000256" key="10">
    <source>
        <dbReference type="ARBA" id="ARBA00023180"/>
    </source>
</evidence>
<organism evidence="13 14">
    <name type="scientific">Vanessa tameamea</name>
    <name type="common">Kamehameha butterfly</name>
    <dbReference type="NCBI Taxonomy" id="334116"/>
    <lineage>
        <taxon>Eukaryota</taxon>
        <taxon>Metazoa</taxon>
        <taxon>Ecdysozoa</taxon>
        <taxon>Arthropoda</taxon>
        <taxon>Hexapoda</taxon>
        <taxon>Insecta</taxon>
        <taxon>Pterygota</taxon>
        <taxon>Neoptera</taxon>
        <taxon>Endopterygota</taxon>
        <taxon>Lepidoptera</taxon>
        <taxon>Glossata</taxon>
        <taxon>Ditrysia</taxon>
        <taxon>Papilionoidea</taxon>
        <taxon>Nymphalidae</taxon>
        <taxon>Nymphalinae</taxon>
        <taxon>Vanessa</taxon>
    </lineage>
</organism>
<dbReference type="PANTHER" id="PTHR19300">
    <property type="entry name" value="BETA-1,4-GALACTOSYLTRANSFERASE"/>
    <property type="match status" value="1"/>
</dbReference>
<evidence type="ECO:0000256" key="7">
    <source>
        <dbReference type="ARBA" id="ARBA00022968"/>
    </source>
</evidence>
<feature type="domain" description="Galactosyltransferase N-terminal" evidence="12">
    <location>
        <begin position="14"/>
        <end position="129"/>
    </location>
</feature>
<keyword evidence="5" id="KW-0808">Transferase</keyword>
<sequence length="277" mass="32653">MLDIGIRLSEIFVNKTITKYPEEYPEVSTGGYYRPKNCKSRHKVAVLVPYRDRKKDLFVYLHNIHPFLIRQKLEYRIFVIEQKGTDVFNRGKLFNAGFVEIKKYGIWRCVIFHDVDLLPLDDRILYSCPTWPKHMCATVAEVKKPKFRSLFGGVSSMDVQQFQQVNGYSNLYWGWGGEDNDLFWRIRAAGLPIVRNRKDIARYTTLKHSVQSPNRLRFALLSSTYQRYKREGISNLKYKVESVTEQHLHTHIIVDINPGKENTTKLISQWIKSRYLE</sequence>
<dbReference type="Pfam" id="PF13733">
    <property type="entry name" value="Glyco_transf_7N"/>
    <property type="match status" value="1"/>
</dbReference>
<dbReference type="InterPro" id="IPR027995">
    <property type="entry name" value="Galactosyl_T_N"/>
</dbReference>
<dbReference type="Pfam" id="PF02709">
    <property type="entry name" value="Glyco_transf_7C"/>
    <property type="match status" value="1"/>
</dbReference>
<evidence type="ECO:0000256" key="6">
    <source>
        <dbReference type="ARBA" id="ARBA00022692"/>
    </source>
</evidence>
<keyword evidence="8" id="KW-1133">Transmembrane helix</keyword>
<dbReference type="Gene3D" id="3.90.550.10">
    <property type="entry name" value="Spore Coat Polysaccharide Biosynthesis Protein SpsA, Chain A"/>
    <property type="match status" value="1"/>
</dbReference>
<dbReference type="SUPFAM" id="SSF53448">
    <property type="entry name" value="Nucleotide-diphospho-sugar transferases"/>
    <property type="match status" value="1"/>
</dbReference>
<comment type="subcellular location">
    <subcellularLocation>
        <location evidence="1">Membrane</location>
        <topology evidence="1">Single-pass type II membrane protein</topology>
    </subcellularLocation>
</comment>
<evidence type="ECO:0000313" key="14">
    <source>
        <dbReference type="RefSeq" id="XP_064073650.1"/>
    </source>
</evidence>
<name>A0ABM4AQT0_VANTA</name>
<protein>
    <submittedName>
        <fullName evidence="14">Beta-1,4-N-acetylgalactosaminyltransferase bre-4-like</fullName>
    </submittedName>
</protein>
<keyword evidence="4" id="KW-0328">Glycosyltransferase</keyword>
<keyword evidence="10" id="KW-0325">Glycoprotein</keyword>
<keyword evidence="7" id="KW-0735">Signal-anchor</keyword>
<comment type="similarity">
    <text evidence="3">Belongs to the glycosyltransferase 7 family.</text>
</comment>
<dbReference type="RefSeq" id="XP_064073650.1">
    <property type="nucleotide sequence ID" value="XM_064217580.1"/>
</dbReference>
<reference evidence="14" key="1">
    <citation type="submission" date="2025-08" db="UniProtKB">
        <authorList>
            <consortium name="RefSeq"/>
        </authorList>
    </citation>
    <scope>IDENTIFICATION</scope>
    <source>
        <tissue evidence="14">Whole body</tissue>
    </source>
</reference>
<evidence type="ECO:0000256" key="2">
    <source>
        <dbReference type="ARBA" id="ARBA00004922"/>
    </source>
</evidence>
<evidence type="ECO:0000256" key="9">
    <source>
        <dbReference type="ARBA" id="ARBA00023136"/>
    </source>
</evidence>
<evidence type="ECO:0000259" key="11">
    <source>
        <dbReference type="Pfam" id="PF02709"/>
    </source>
</evidence>
<dbReference type="InterPro" id="IPR027791">
    <property type="entry name" value="Galactosyl_T_C"/>
</dbReference>
<dbReference type="CDD" id="cd00899">
    <property type="entry name" value="b4GalT"/>
    <property type="match status" value="1"/>
</dbReference>